<feature type="chain" id="PRO_5022823709" evidence="1">
    <location>
        <begin position="26"/>
        <end position="558"/>
    </location>
</feature>
<proteinExistence type="predicted"/>
<organism evidence="2 3">
    <name type="scientific">Chloropicon primus</name>
    <dbReference type="NCBI Taxonomy" id="1764295"/>
    <lineage>
        <taxon>Eukaryota</taxon>
        <taxon>Viridiplantae</taxon>
        <taxon>Chlorophyta</taxon>
        <taxon>Chloropicophyceae</taxon>
        <taxon>Chloropicales</taxon>
        <taxon>Chloropicaceae</taxon>
        <taxon>Chloropicon</taxon>
    </lineage>
</organism>
<protein>
    <submittedName>
        <fullName evidence="2">Spore coat protein CotH</fullName>
    </submittedName>
</protein>
<dbReference type="EMBL" id="CP031040">
    <property type="protein sequence ID" value="QDZ22395.1"/>
    <property type="molecule type" value="Genomic_DNA"/>
</dbReference>
<evidence type="ECO:0000256" key="1">
    <source>
        <dbReference type="SAM" id="SignalP"/>
    </source>
</evidence>
<keyword evidence="2" id="KW-0167">Capsid protein</keyword>
<keyword evidence="1" id="KW-0732">Signal</keyword>
<dbReference type="OrthoDB" id="10267127at2759"/>
<name>A0A5B8MRW6_9CHLO</name>
<dbReference type="Proteomes" id="UP000316726">
    <property type="component" value="Chromosome 7"/>
</dbReference>
<dbReference type="AlphaFoldDB" id="A0A5B8MRW6"/>
<evidence type="ECO:0000313" key="3">
    <source>
        <dbReference type="Proteomes" id="UP000316726"/>
    </source>
</evidence>
<reference evidence="2 3" key="1">
    <citation type="submission" date="2018-07" db="EMBL/GenBank/DDBJ databases">
        <title>The complete nuclear genome of the prasinophyte Chloropicon primus (CCMP1205).</title>
        <authorList>
            <person name="Pombert J.-F."/>
            <person name="Otis C."/>
            <person name="Turmel M."/>
            <person name="Lemieux C."/>
        </authorList>
    </citation>
    <scope>NUCLEOTIDE SEQUENCE [LARGE SCALE GENOMIC DNA]</scope>
    <source>
        <strain evidence="2 3">CCMP1205</strain>
    </source>
</reference>
<dbReference type="PANTHER" id="PTHR40050">
    <property type="entry name" value="INNER SPORE COAT PROTEIN H"/>
    <property type="match status" value="1"/>
</dbReference>
<dbReference type="InterPro" id="IPR014867">
    <property type="entry name" value="Spore_coat_CotH_CotH2/3/7"/>
</dbReference>
<sequence length="558" mass="63765">MVTRWGLCWGLVCLWLGGVTDTVVATKYHAGRGEEELDTIFSHGALNEYHLQVGKSQWEWLNTHELLEEYVEGNLSFKNFNTPGGVGSEELFEKVGIRYKGSKGSLEYCFSNATSGNEGSSQWNKRLCKKLSIKLSFDKYDDRGRFYDQKKLNLHAMQNDPSLMRECLAYHLYRSMGLKVSRCAHAKVFVNGRYEGVYLAVENVDSRFLEHHFGEKEGVLFKEKWPGIGEDANHADYFLEGVKNRKSSTTKSDIEPMLKFSQKLWDAKDSDEVAHALHKYWNLESITRVLAVASVIDDWDSFFTFFPSDPNRHQDPSNGQRRFNHNFYVYQDGGGKLNLIHWDTDLTFSEYGSVLELFFGLPAWNVPLCEPHNRRSTTCTPCKEYLPYNVSQGSPTNGGILPGAGCDKILNFIATDPATREGYLKDSWYFLQRVFIPSELEKVVRAWQARGLEEAHRCDPNYPAGKGIFPDPSQNGTAVNWKEEVQSLLGTIRQEYKLALERTNPVYQPHVPDRKKIGKVFKCVTDCSKFMSRHDIKSLYTCYSICLHEVSPFASSQV</sequence>
<dbReference type="PANTHER" id="PTHR40050:SF1">
    <property type="entry name" value="INNER SPORE COAT PROTEIN H"/>
    <property type="match status" value="1"/>
</dbReference>
<keyword evidence="3" id="KW-1185">Reference proteome</keyword>
<accession>A0A5B8MRW6</accession>
<keyword evidence="2" id="KW-0946">Virion</keyword>
<feature type="signal peptide" evidence="1">
    <location>
        <begin position="1"/>
        <end position="25"/>
    </location>
</feature>
<evidence type="ECO:0000313" key="2">
    <source>
        <dbReference type="EMBL" id="QDZ22395.1"/>
    </source>
</evidence>
<gene>
    <name evidence="2" type="ORF">A3770_07p49130</name>
</gene>
<dbReference type="Pfam" id="PF08757">
    <property type="entry name" value="CotH"/>
    <property type="match status" value="1"/>
</dbReference>